<name>A0A846YLQ9_9NOCA</name>
<dbReference type="EMBL" id="JAAXOT010000009">
    <property type="protein sequence ID" value="NKY58158.1"/>
    <property type="molecule type" value="Genomic_DNA"/>
</dbReference>
<dbReference type="Proteomes" id="UP000570678">
    <property type="component" value="Unassembled WGS sequence"/>
</dbReference>
<dbReference type="NCBIfam" id="TIGR02779">
    <property type="entry name" value="NHEJ_ligase_lig"/>
    <property type="match status" value="1"/>
</dbReference>
<dbReference type="Gene3D" id="2.40.50.140">
    <property type="entry name" value="Nucleic acid-binding proteins"/>
    <property type="match status" value="1"/>
</dbReference>
<evidence type="ECO:0000313" key="6">
    <source>
        <dbReference type="EMBL" id="NKY58158.1"/>
    </source>
</evidence>
<evidence type="ECO:0000256" key="2">
    <source>
        <dbReference type="ARBA" id="ARBA00012727"/>
    </source>
</evidence>
<dbReference type="PROSITE" id="PS50160">
    <property type="entry name" value="DNA_LIGASE_A3"/>
    <property type="match status" value="1"/>
</dbReference>
<dbReference type="InterPro" id="IPR012310">
    <property type="entry name" value="DNA_ligase_ATP-dep_cent"/>
</dbReference>
<proteinExistence type="inferred from homology"/>
<dbReference type="AlphaFoldDB" id="A0A846YLQ9"/>
<accession>A0A846YLQ9</accession>
<gene>
    <name evidence="6" type="ORF">HGA15_18820</name>
</gene>
<organism evidence="6 7">
    <name type="scientific">Nocardia flavorosea</name>
    <dbReference type="NCBI Taxonomy" id="53429"/>
    <lineage>
        <taxon>Bacteria</taxon>
        <taxon>Bacillati</taxon>
        <taxon>Actinomycetota</taxon>
        <taxon>Actinomycetes</taxon>
        <taxon>Mycobacteriales</taxon>
        <taxon>Nocardiaceae</taxon>
        <taxon>Nocardia</taxon>
    </lineage>
</organism>
<dbReference type="GO" id="GO:0006281">
    <property type="term" value="P:DNA repair"/>
    <property type="evidence" value="ECO:0007669"/>
    <property type="project" value="InterPro"/>
</dbReference>
<evidence type="ECO:0000256" key="4">
    <source>
        <dbReference type="ARBA" id="ARBA00034003"/>
    </source>
</evidence>
<dbReference type="InterPro" id="IPR014146">
    <property type="entry name" value="LigD_ligase_dom"/>
</dbReference>
<evidence type="ECO:0000256" key="3">
    <source>
        <dbReference type="ARBA" id="ARBA00022598"/>
    </source>
</evidence>
<comment type="catalytic activity">
    <reaction evidence="4">
        <text>ATP + (deoxyribonucleotide)n-3'-hydroxyl + 5'-phospho-(deoxyribonucleotide)m = (deoxyribonucleotide)n+m + AMP + diphosphate.</text>
        <dbReference type="EC" id="6.5.1.1"/>
    </reaction>
</comment>
<dbReference type="Pfam" id="PF01068">
    <property type="entry name" value="DNA_ligase_A_M"/>
    <property type="match status" value="1"/>
</dbReference>
<evidence type="ECO:0000256" key="1">
    <source>
        <dbReference type="ARBA" id="ARBA00007572"/>
    </source>
</evidence>
<sequence length="311" mass="34393">MLAVAGRAPDTPEWAVEMKWDGVRAIAICRDRTCRLYSRNRREITDSYPELVAALTTGAGDRDLVLDGEIIAQTPAGAPSFALLQRRMHVARPGGALIRAVPVQLFLFDVLVDDGETVTGEPYLRRRARLEQLDFTTTPVQTPPYWVNIDAEQMMAAARDNHLEGIVSKRTDSVYRPGRRSPEWIKTPFRRTTEAVVAGWTSGSGSVSGSFGSLILGAHDRAGNLVHIGNVGTGFTFADRRSLRARLDELSRTGPLFPLTSARGRPGTPHWVEPVLVGDVEYREYTGEGLRHPSWRGLRTDTSTDEVFVPE</sequence>
<dbReference type="InterPro" id="IPR012309">
    <property type="entry name" value="DNA_ligase_ATP-dep_C"/>
</dbReference>
<protein>
    <recommendedName>
        <fullName evidence="2">DNA ligase (ATP)</fullName>
        <ecNumber evidence="2">6.5.1.1</ecNumber>
    </recommendedName>
</protein>
<dbReference type="GO" id="GO:0005524">
    <property type="term" value="F:ATP binding"/>
    <property type="evidence" value="ECO:0007669"/>
    <property type="project" value="InterPro"/>
</dbReference>
<dbReference type="CDD" id="cd07971">
    <property type="entry name" value="OBF_DNA_ligase_LigD"/>
    <property type="match status" value="1"/>
</dbReference>
<dbReference type="PANTHER" id="PTHR45674">
    <property type="entry name" value="DNA LIGASE 1/3 FAMILY MEMBER"/>
    <property type="match status" value="1"/>
</dbReference>
<dbReference type="Pfam" id="PF04679">
    <property type="entry name" value="DNA_ligase_A_C"/>
    <property type="match status" value="1"/>
</dbReference>
<dbReference type="Gene3D" id="3.30.1490.70">
    <property type="match status" value="1"/>
</dbReference>
<dbReference type="CDD" id="cd07906">
    <property type="entry name" value="Adenylation_DNA_ligase_LigD_LigC"/>
    <property type="match status" value="1"/>
</dbReference>
<dbReference type="GO" id="GO:0006310">
    <property type="term" value="P:DNA recombination"/>
    <property type="evidence" value="ECO:0007669"/>
    <property type="project" value="InterPro"/>
</dbReference>
<dbReference type="Gene3D" id="3.30.470.30">
    <property type="entry name" value="DNA ligase/mRNA capping enzyme"/>
    <property type="match status" value="1"/>
</dbReference>
<dbReference type="PANTHER" id="PTHR45674:SF4">
    <property type="entry name" value="DNA LIGASE 1"/>
    <property type="match status" value="1"/>
</dbReference>
<evidence type="ECO:0000313" key="7">
    <source>
        <dbReference type="Proteomes" id="UP000570678"/>
    </source>
</evidence>
<dbReference type="RefSeq" id="WP_062979218.1">
    <property type="nucleotide sequence ID" value="NZ_JAAXOT010000009.1"/>
</dbReference>
<comment type="caution">
    <text evidence="6">The sequence shown here is derived from an EMBL/GenBank/DDBJ whole genome shotgun (WGS) entry which is preliminary data.</text>
</comment>
<comment type="similarity">
    <text evidence="1">Belongs to the ATP-dependent DNA ligase family.</text>
</comment>
<dbReference type="EC" id="6.5.1.1" evidence="2"/>
<dbReference type="SUPFAM" id="SSF56091">
    <property type="entry name" value="DNA ligase/mRNA capping enzyme, catalytic domain"/>
    <property type="match status" value="1"/>
</dbReference>
<evidence type="ECO:0000259" key="5">
    <source>
        <dbReference type="PROSITE" id="PS50160"/>
    </source>
</evidence>
<reference evidence="6 7" key="1">
    <citation type="submission" date="2020-04" db="EMBL/GenBank/DDBJ databases">
        <title>MicrobeNet Type strains.</title>
        <authorList>
            <person name="Nicholson A.C."/>
        </authorList>
    </citation>
    <scope>NUCLEOTIDE SEQUENCE [LARGE SCALE GENOMIC DNA]</scope>
    <source>
        <strain evidence="6 7">JCM 3332</strain>
    </source>
</reference>
<dbReference type="GO" id="GO:0003910">
    <property type="term" value="F:DNA ligase (ATP) activity"/>
    <property type="evidence" value="ECO:0007669"/>
    <property type="project" value="UniProtKB-EC"/>
</dbReference>
<dbReference type="InterPro" id="IPR050191">
    <property type="entry name" value="ATP-dep_DNA_ligase"/>
</dbReference>
<keyword evidence="7" id="KW-1185">Reference proteome</keyword>
<feature type="domain" description="ATP-dependent DNA ligase family profile" evidence="5">
    <location>
        <begin position="96"/>
        <end position="220"/>
    </location>
</feature>
<keyword evidence="3 6" id="KW-0436">Ligase</keyword>
<dbReference type="SUPFAM" id="SSF50249">
    <property type="entry name" value="Nucleic acid-binding proteins"/>
    <property type="match status" value="1"/>
</dbReference>
<dbReference type="InterPro" id="IPR012340">
    <property type="entry name" value="NA-bd_OB-fold"/>
</dbReference>